<evidence type="ECO:0000313" key="3">
    <source>
        <dbReference type="Proteomes" id="UP000284706"/>
    </source>
</evidence>
<gene>
    <name evidence="2" type="ORF">CVT26_000961</name>
</gene>
<feature type="compositionally biased region" description="Polar residues" evidence="1">
    <location>
        <begin position="21"/>
        <end position="32"/>
    </location>
</feature>
<accession>A0A409W762</accession>
<protein>
    <submittedName>
        <fullName evidence="2">Uncharacterized protein</fullName>
    </submittedName>
</protein>
<name>A0A409W762_9AGAR</name>
<organism evidence="2 3">
    <name type="scientific">Gymnopilus dilepis</name>
    <dbReference type="NCBI Taxonomy" id="231916"/>
    <lineage>
        <taxon>Eukaryota</taxon>
        <taxon>Fungi</taxon>
        <taxon>Dikarya</taxon>
        <taxon>Basidiomycota</taxon>
        <taxon>Agaricomycotina</taxon>
        <taxon>Agaricomycetes</taxon>
        <taxon>Agaricomycetidae</taxon>
        <taxon>Agaricales</taxon>
        <taxon>Agaricineae</taxon>
        <taxon>Hymenogastraceae</taxon>
        <taxon>Gymnopilus</taxon>
    </lineage>
</organism>
<comment type="caution">
    <text evidence="2">The sequence shown here is derived from an EMBL/GenBank/DDBJ whole genome shotgun (WGS) entry which is preliminary data.</text>
</comment>
<proteinExistence type="predicted"/>
<evidence type="ECO:0000256" key="1">
    <source>
        <dbReference type="SAM" id="MobiDB-lite"/>
    </source>
</evidence>
<sequence length="63" mass="7145">MKRARPQSFTNSRERARAKPASNQGETSNMTESELWKALELDAADFEQLSVVEKFSLKEVNVS</sequence>
<feature type="region of interest" description="Disordered" evidence="1">
    <location>
        <begin position="1"/>
        <end position="32"/>
    </location>
</feature>
<dbReference type="EMBL" id="NHYE01005347">
    <property type="protein sequence ID" value="PPQ74346.1"/>
    <property type="molecule type" value="Genomic_DNA"/>
</dbReference>
<dbReference type="AlphaFoldDB" id="A0A409W762"/>
<dbReference type="Proteomes" id="UP000284706">
    <property type="component" value="Unassembled WGS sequence"/>
</dbReference>
<keyword evidence="3" id="KW-1185">Reference proteome</keyword>
<dbReference type="InParanoid" id="A0A409W762"/>
<reference evidence="2 3" key="1">
    <citation type="journal article" date="2018" name="Evol. Lett.">
        <title>Horizontal gene cluster transfer increased hallucinogenic mushroom diversity.</title>
        <authorList>
            <person name="Reynolds H.T."/>
            <person name="Vijayakumar V."/>
            <person name="Gluck-Thaler E."/>
            <person name="Korotkin H.B."/>
            <person name="Matheny P.B."/>
            <person name="Slot J.C."/>
        </authorList>
    </citation>
    <scope>NUCLEOTIDE SEQUENCE [LARGE SCALE GENOMIC DNA]</scope>
    <source>
        <strain evidence="2 3">SRW20</strain>
    </source>
</reference>
<evidence type="ECO:0000313" key="2">
    <source>
        <dbReference type="EMBL" id="PPQ74346.1"/>
    </source>
</evidence>